<reference evidence="1 2" key="1">
    <citation type="journal article" date="2015" name="Stand. Genomic Sci.">
        <title>Genomic Encyclopedia of Bacterial and Archaeal Type Strains, Phase III: the genomes of soil and plant-associated and newly described type strains.</title>
        <authorList>
            <person name="Whitman W.B."/>
            <person name="Woyke T."/>
            <person name="Klenk H.P."/>
            <person name="Zhou Y."/>
            <person name="Lilburn T.G."/>
            <person name="Beck B.J."/>
            <person name="De Vos P."/>
            <person name="Vandamme P."/>
            <person name="Eisen J.A."/>
            <person name="Garrity G."/>
            <person name="Hugenholtz P."/>
            <person name="Kyrpides N.C."/>
        </authorList>
    </citation>
    <scope>NUCLEOTIDE SEQUENCE [LARGE SCALE GENOMIC DNA]</scope>
    <source>
        <strain evidence="1 2">CV53</strain>
    </source>
</reference>
<dbReference type="PANTHER" id="PTHR41260:SF1">
    <property type="entry name" value="PROTEIN ECSC"/>
    <property type="match status" value="1"/>
</dbReference>
<keyword evidence="2" id="KW-1185">Reference proteome</keyword>
<name>A0A4R2BBZ1_9BACI</name>
<organism evidence="1 2">
    <name type="scientific">Mesobacillus foraminis</name>
    <dbReference type="NCBI Taxonomy" id="279826"/>
    <lineage>
        <taxon>Bacteria</taxon>
        <taxon>Bacillati</taxon>
        <taxon>Bacillota</taxon>
        <taxon>Bacilli</taxon>
        <taxon>Bacillales</taxon>
        <taxon>Bacillaceae</taxon>
        <taxon>Mesobacillus</taxon>
    </lineage>
</organism>
<dbReference type="Pfam" id="PF12787">
    <property type="entry name" value="EcsC"/>
    <property type="match status" value="1"/>
</dbReference>
<protein>
    <submittedName>
        <fullName evidence="1">EcsC family protein</fullName>
    </submittedName>
</protein>
<sequence length="283" mass="32573">MSLTEREKKVLAELRNWENLLADYEPNDLELAYDRYLEGSFSLLPEGVQEQFFSKFDNWLFHLHSLIQGSQLQMDAKERILSAGRLFNSELDSISDMKDLAIEQIQYIADQQIARHRLYSFLQGGLSGSGGNLVLGTDIPAMAVVNLRAVQLIAMTYGFEVNTPFEMMAALKVFHAAMMPKRMQSTGWNTLMEDLTQAEDHYFYIGNEELTDVTWLEQPIKHMMKALVILVFRKKQLQGLPLISMAIGAGSNYQVTRRVTEFAQKYYQARYFMHKGVALDERY</sequence>
<dbReference type="RefSeq" id="WP_132007182.1">
    <property type="nucleotide sequence ID" value="NZ_JABUHM010000005.1"/>
</dbReference>
<evidence type="ECO:0000313" key="2">
    <source>
        <dbReference type="Proteomes" id="UP000295689"/>
    </source>
</evidence>
<accession>A0A4R2BBZ1</accession>
<dbReference type="AlphaFoldDB" id="A0A4R2BBZ1"/>
<proteinExistence type="predicted"/>
<dbReference type="InterPro" id="IPR024787">
    <property type="entry name" value="EcsC"/>
</dbReference>
<dbReference type="EMBL" id="SLVV01000007">
    <property type="protein sequence ID" value="TCN24431.1"/>
    <property type="molecule type" value="Genomic_DNA"/>
</dbReference>
<dbReference type="PANTHER" id="PTHR41260">
    <property type="entry name" value="PROTEIN ECSC"/>
    <property type="match status" value="1"/>
</dbReference>
<comment type="caution">
    <text evidence="1">The sequence shown here is derived from an EMBL/GenBank/DDBJ whole genome shotgun (WGS) entry which is preliminary data.</text>
</comment>
<evidence type="ECO:0000313" key="1">
    <source>
        <dbReference type="EMBL" id="TCN24431.1"/>
    </source>
</evidence>
<gene>
    <name evidence="1" type="ORF">EV146_107126</name>
</gene>
<dbReference type="Proteomes" id="UP000295689">
    <property type="component" value="Unassembled WGS sequence"/>
</dbReference>